<dbReference type="InterPro" id="IPR011330">
    <property type="entry name" value="Glyco_hydro/deAcase_b/a-brl"/>
</dbReference>
<dbReference type="InterPro" id="IPR002509">
    <property type="entry name" value="NODB_dom"/>
</dbReference>
<reference evidence="3 6" key="2">
    <citation type="submission" date="2019-07" db="EMBL/GenBank/DDBJ databases">
        <title>Whole genome shotgun sequence of Halolactibacillus miurensis NBRC 100873.</title>
        <authorList>
            <person name="Hosoyama A."/>
            <person name="Uohara A."/>
            <person name="Ohji S."/>
            <person name="Ichikawa N."/>
        </authorList>
    </citation>
    <scope>NUCLEOTIDE SEQUENCE [LARGE SCALE GENOMIC DNA]</scope>
    <source>
        <strain evidence="3 6">NBRC 100873</strain>
    </source>
</reference>
<accession>A0A1I6P3P0</accession>
<dbReference type="GO" id="GO:0016810">
    <property type="term" value="F:hydrolase activity, acting on carbon-nitrogen (but not peptide) bonds"/>
    <property type="evidence" value="ECO:0007669"/>
    <property type="project" value="InterPro"/>
</dbReference>
<dbReference type="Gene3D" id="3.20.20.370">
    <property type="entry name" value="Glycoside hydrolase/deacetylase"/>
    <property type="match status" value="1"/>
</dbReference>
<dbReference type="SUPFAM" id="SSF88713">
    <property type="entry name" value="Glycoside hydrolase/deacetylase"/>
    <property type="match status" value="1"/>
</dbReference>
<dbReference type="Proteomes" id="UP000199139">
    <property type="component" value="Unassembled WGS sequence"/>
</dbReference>
<dbReference type="GO" id="GO:0005975">
    <property type="term" value="P:carbohydrate metabolic process"/>
    <property type="evidence" value="ECO:0007669"/>
    <property type="project" value="InterPro"/>
</dbReference>
<dbReference type="RefSeq" id="WP_062320282.1">
    <property type="nucleotide sequence ID" value="NZ_BJWJ01000001.1"/>
</dbReference>
<reference evidence="4 5" key="1">
    <citation type="submission" date="2016-10" db="EMBL/GenBank/DDBJ databases">
        <authorList>
            <person name="de Groot N.N."/>
        </authorList>
    </citation>
    <scope>NUCLEOTIDE SEQUENCE [LARGE SCALE GENOMIC DNA]</scope>
    <source>
        <strain evidence="4 5">DSM 17074</strain>
    </source>
</reference>
<gene>
    <name evidence="3" type="ORF">HMI01_01260</name>
    <name evidence="4" type="ORF">SAMN05421668_101181</name>
</gene>
<protein>
    <submittedName>
        <fullName evidence="4">Peptidoglycan/xylan/chitin deacetylase, PgdA/CDA1 family</fullName>
    </submittedName>
</protein>
<dbReference type="InterPro" id="IPR051398">
    <property type="entry name" value="Polysacch_Deacetylase"/>
</dbReference>
<sequence length="251" mass="29226">MTFRTLMYHEVRKENEFNPAHKSHIDVKQNYDDILPSPLFVTLEQFNQQMQYLYEAGFHTLTIDEVKAFYFEGKPLPEKSILLTFDDCFQSLKHYTYPVLKKYGFKALSFVVTGWLHSETLPFNPDKSVCLAEKDLSEMSDVFTFCNHTHHFHQRSSETTSMLMTESADAFLYDLATCNNYAIVSEKDVFAFPFGLFNDDNVETLKKADFNLSFTTEPGVNTKETEPLKLRRDVVPYMMPFEGFKQLVSED</sequence>
<dbReference type="PANTHER" id="PTHR34216">
    <property type="match status" value="1"/>
</dbReference>
<evidence type="ECO:0000313" key="4">
    <source>
        <dbReference type="EMBL" id="SFS34824.1"/>
    </source>
</evidence>
<name>A0A1I6P3P0_9BACI</name>
<feature type="domain" description="NodB homology" evidence="2">
    <location>
        <begin position="79"/>
        <end position="251"/>
    </location>
</feature>
<keyword evidence="1" id="KW-0732">Signal</keyword>
<evidence type="ECO:0000256" key="1">
    <source>
        <dbReference type="ARBA" id="ARBA00022729"/>
    </source>
</evidence>
<dbReference type="Pfam" id="PF01522">
    <property type="entry name" value="Polysacc_deac_1"/>
    <property type="match status" value="1"/>
</dbReference>
<dbReference type="Proteomes" id="UP000321773">
    <property type="component" value="Unassembled WGS sequence"/>
</dbReference>
<evidence type="ECO:0000259" key="2">
    <source>
        <dbReference type="PROSITE" id="PS51677"/>
    </source>
</evidence>
<keyword evidence="6" id="KW-1185">Reference proteome</keyword>
<dbReference type="OrthoDB" id="9778320at2"/>
<dbReference type="STRING" id="306541.SAMN05421668_101181"/>
<dbReference type="EMBL" id="BJWJ01000001">
    <property type="protein sequence ID" value="GEM03138.1"/>
    <property type="molecule type" value="Genomic_DNA"/>
</dbReference>
<dbReference type="PANTHER" id="PTHR34216:SF7">
    <property type="entry name" value="POLY-BETA-1,6-N-ACETYL-D-GLUCOSAMINE N-DEACETYLASE"/>
    <property type="match status" value="1"/>
</dbReference>
<dbReference type="PROSITE" id="PS51677">
    <property type="entry name" value="NODB"/>
    <property type="match status" value="1"/>
</dbReference>
<evidence type="ECO:0000313" key="6">
    <source>
        <dbReference type="Proteomes" id="UP000321773"/>
    </source>
</evidence>
<dbReference type="AlphaFoldDB" id="A0A1I6P3P0"/>
<dbReference type="EMBL" id="FPAI01000001">
    <property type="protein sequence ID" value="SFS34824.1"/>
    <property type="molecule type" value="Genomic_DNA"/>
</dbReference>
<proteinExistence type="predicted"/>
<organism evidence="4 5">
    <name type="scientific">Halolactibacillus miurensis</name>
    <dbReference type="NCBI Taxonomy" id="306541"/>
    <lineage>
        <taxon>Bacteria</taxon>
        <taxon>Bacillati</taxon>
        <taxon>Bacillota</taxon>
        <taxon>Bacilli</taxon>
        <taxon>Bacillales</taxon>
        <taxon>Bacillaceae</taxon>
        <taxon>Halolactibacillus</taxon>
    </lineage>
</organism>
<evidence type="ECO:0000313" key="3">
    <source>
        <dbReference type="EMBL" id="GEM03138.1"/>
    </source>
</evidence>
<evidence type="ECO:0000313" key="5">
    <source>
        <dbReference type="Proteomes" id="UP000199139"/>
    </source>
</evidence>